<feature type="compositionally biased region" description="Low complexity" evidence="1">
    <location>
        <begin position="1060"/>
        <end position="1069"/>
    </location>
</feature>
<feature type="compositionally biased region" description="Basic and acidic residues" evidence="1">
    <location>
        <begin position="683"/>
        <end position="711"/>
    </location>
</feature>
<feature type="compositionally biased region" description="Polar residues" evidence="1">
    <location>
        <begin position="860"/>
        <end position="871"/>
    </location>
</feature>
<dbReference type="Proteomes" id="UP001295794">
    <property type="component" value="Unassembled WGS sequence"/>
</dbReference>
<sequence length="1069" mass="117549">MKNIFLRKPEIPPSKPSRSHRPTDAYNVWIPPEASRVPTPGPSARASSNAGPSHAQESYRGTGRTLPRPEPPSSNSYKYTGGQTTKTGFSYSNHAPQPVPVQPIPIQPYGQYYLSNPPTSSIERPESRNGYTTYVPTHFQYPHFPGVPVPQPTQSEYRRAKEEKRRARESSARPSPKKHREKEATTSSSRAPHLATSTSSIRLTPDELEPRHRKRDAGEVRTRKDSRTKEEDQIRDPARKREKESRRKSKVDGRMDEGESSDGSVQRPLTAGHHLRHTDGKKLQPPDPAARTRAVKPPADIHPAPQLSNTIPVQLPAPSQRPNQTAPAPESDTERGGTLSRGRSFLRATGLAGRSKQASEESLKKKVKEAKESKGIWPFSRSKSSQKIPPVVTVPPPVRKARADSTPSSARPPLLQPDVITRPEHRRYASELVGNSRTAQQRDQPQVEPQRFELPRVEPPRIDKQRTEPSRVEAQARAMLFAQPPPTSQSRVSRVAGHEVPPSLSSADPVHKGPARSDGPPLSSTMAGHIVSHGRDSVSYPSLYAPPVANSSSNAENRVSQLVTSYEARLSDTQLRPAVERAPTVIQPASDSTARAAPKPEVSSSMQSEAPKTSASQQRPLHGIPKTASDHSARHATESSLLSRTHPESSSDERPSSKSRRREEASRVSDTRTKHSPPLMNSRRAEADPKPPRPKLERDRDDRPSRSKREVVPVPVMKTPSKDSSRHTSSPSSVLLHQRASDKERVSPLHNPVKPLSTKAASSSSKPERPFFPSLVAERHTPLVNGQQSQLPPADSALFSPGPVAPDPVVRPPSVQPESRASIHPSPQTLMVPPIHHRPSEESILKTPSSLAQSIFPPTASRTSLPASLSTDPKRKGLLGMFRAKPGNESEPEPYSHNRPSSRNTRSAAHRDEDTPRAVPPSPITIPKPQAVAPDRKSPNSRVFSSFRYLTTKRYNRVSTASMDAVDGTATNTVMGSPTASHQSSQFPSSSPPQRDPWAATEDWRVSEQAHHETSRRPGRRQRPGIVFDVPEDPFEETKRSRPARLRKSAPTPQPEPDAADVPAAEPDE</sequence>
<proteinExistence type="predicted"/>
<feature type="compositionally biased region" description="Low complexity" evidence="1">
    <location>
        <begin position="77"/>
        <end position="88"/>
    </location>
</feature>
<dbReference type="EMBL" id="CAVNYO010000132">
    <property type="protein sequence ID" value="CAK5267736.1"/>
    <property type="molecule type" value="Genomic_DNA"/>
</dbReference>
<evidence type="ECO:0000313" key="3">
    <source>
        <dbReference type="Proteomes" id="UP001295794"/>
    </source>
</evidence>
<feature type="compositionally biased region" description="Basic and acidic residues" evidence="1">
    <location>
        <begin position="156"/>
        <end position="171"/>
    </location>
</feature>
<feature type="compositionally biased region" description="Basic and acidic residues" evidence="1">
    <location>
        <begin position="1002"/>
        <end position="1016"/>
    </location>
</feature>
<feature type="compositionally biased region" description="Polar residues" evidence="1">
    <location>
        <begin position="969"/>
        <end position="980"/>
    </location>
</feature>
<feature type="compositionally biased region" description="Pro residues" evidence="1">
    <location>
        <begin position="803"/>
        <end position="815"/>
    </location>
</feature>
<feature type="compositionally biased region" description="Polar residues" evidence="1">
    <location>
        <begin position="898"/>
        <end position="907"/>
    </location>
</feature>
<comment type="caution">
    <text evidence="2">The sequence shown here is derived from an EMBL/GenBank/DDBJ whole genome shotgun (WGS) entry which is preliminary data.</text>
</comment>
<feature type="compositionally biased region" description="Basic and acidic residues" evidence="1">
    <location>
        <begin position="628"/>
        <end position="637"/>
    </location>
</feature>
<gene>
    <name evidence="2" type="ORF">MYCIT1_LOCUS10498</name>
</gene>
<organism evidence="2 3">
    <name type="scientific">Mycena citricolor</name>
    <dbReference type="NCBI Taxonomy" id="2018698"/>
    <lineage>
        <taxon>Eukaryota</taxon>
        <taxon>Fungi</taxon>
        <taxon>Dikarya</taxon>
        <taxon>Basidiomycota</taxon>
        <taxon>Agaricomycotina</taxon>
        <taxon>Agaricomycetes</taxon>
        <taxon>Agaricomycetidae</taxon>
        <taxon>Agaricales</taxon>
        <taxon>Marasmiineae</taxon>
        <taxon>Mycenaceae</taxon>
        <taxon>Mycena</taxon>
    </lineage>
</organism>
<feature type="compositionally biased region" description="Basic and acidic residues" evidence="1">
    <location>
        <begin position="357"/>
        <end position="374"/>
    </location>
</feature>
<feature type="compositionally biased region" description="Polar residues" evidence="1">
    <location>
        <begin position="549"/>
        <end position="559"/>
    </location>
</feature>
<feature type="compositionally biased region" description="Polar residues" evidence="1">
    <location>
        <begin position="602"/>
        <end position="619"/>
    </location>
</feature>
<feature type="compositionally biased region" description="Basic and acidic residues" evidence="1">
    <location>
        <begin position="450"/>
        <end position="471"/>
    </location>
</feature>
<feature type="compositionally biased region" description="Pro residues" evidence="1">
    <location>
        <begin position="97"/>
        <end position="106"/>
    </location>
</feature>
<dbReference type="AlphaFoldDB" id="A0AAD2H1Z9"/>
<evidence type="ECO:0000313" key="2">
    <source>
        <dbReference type="EMBL" id="CAK5267736.1"/>
    </source>
</evidence>
<protein>
    <submittedName>
        <fullName evidence="2">Uncharacterized protein</fullName>
    </submittedName>
</protein>
<accession>A0AAD2H1Z9</accession>
<feature type="compositionally biased region" description="Basic and acidic residues" evidence="1">
    <location>
        <begin position="204"/>
        <end position="257"/>
    </location>
</feature>
<feature type="compositionally biased region" description="Polar residues" evidence="1">
    <location>
        <begin position="433"/>
        <end position="444"/>
    </location>
</feature>
<evidence type="ECO:0000256" key="1">
    <source>
        <dbReference type="SAM" id="MobiDB-lite"/>
    </source>
</evidence>
<feature type="region of interest" description="Disordered" evidence="1">
    <location>
        <begin position="1"/>
        <end position="559"/>
    </location>
</feature>
<feature type="region of interest" description="Disordered" evidence="1">
    <location>
        <begin position="571"/>
        <end position="1069"/>
    </location>
</feature>
<reference evidence="2" key="1">
    <citation type="submission" date="2023-11" db="EMBL/GenBank/DDBJ databases">
        <authorList>
            <person name="De Vega J J."/>
            <person name="De Vega J J."/>
        </authorList>
    </citation>
    <scope>NUCLEOTIDE SEQUENCE</scope>
</reference>
<feature type="compositionally biased region" description="Basic and acidic residues" evidence="1">
    <location>
        <begin position="645"/>
        <end position="673"/>
    </location>
</feature>
<name>A0AAD2H1Z9_9AGAR</name>
<keyword evidence="3" id="KW-1185">Reference proteome</keyword>
<feature type="compositionally biased region" description="Polar residues" evidence="1">
    <location>
        <begin position="185"/>
        <end position="202"/>
    </location>
</feature>
<feature type="compositionally biased region" description="Polar residues" evidence="1">
    <location>
        <begin position="113"/>
        <end position="122"/>
    </location>
</feature>